<dbReference type="Proteomes" id="UP001152519">
    <property type="component" value="Unassembled WGS sequence"/>
</dbReference>
<dbReference type="Gene3D" id="1.50.10.100">
    <property type="entry name" value="Chondroitin AC/alginate lyase"/>
    <property type="match status" value="1"/>
</dbReference>
<accession>A0A9W4GV69</accession>
<evidence type="ECO:0000313" key="2">
    <source>
        <dbReference type="Proteomes" id="UP001152519"/>
    </source>
</evidence>
<name>A0A9W4GV69_9ACTN</name>
<reference evidence="1" key="1">
    <citation type="submission" date="2021-05" db="EMBL/GenBank/DDBJ databases">
        <authorList>
            <person name="Arsene-Ploetze F."/>
        </authorList>
    </citation>
    <scope>NUCLEOTIDE SEQUENCE</scope>
    <source>
        <strain evidence="1">DSM 42138</strain>
    </source>
</reference>
<dbReference type="RefSeq" id="WP_251494773.1">
    <property type="nucleotide sequence ID" value="NZ_CAJSLV010000071.1"/>
</dbReference>
<protein>
    <submittedName>
        <fullName evidence="1">Heparinase</fullName>
    </submittedName>
</protein>
<dbReference type="SUPFAM" id="SSF48230">
    <property type="entry name" value="Chondroitin AC/alginate lyase"/>
    <property type="match status" value="1"/>
</dbReference>
<dbReference type="InterPro" id="IPR008929">
    <property type="entry name" value="Chondroitin_lyas"/>
</dbReference>
<keyword evidence="2" id="KW-1185">Reference proteome</keyword>
<gene>
    <name evidence="1" type="ORF">SCOCK_400069</name>
</gene>
<dbReference type="AlphaFoldDB" id="A0A9W4GV69"/>
<comment type="caution">
    <text evidence="1">The sequence shown here is derived from an EMBL/GenBank/DDBJ whole genome shotgun (WGS) entry which is preliminary data.</text>
</comment>
<dbReference type="Gene3D" id="2.70.98.70">
    <property type="match status" value="1"/>
</dbReference>
<sequence length="654" mass="70722">MHTIPSPPALARPLSDALGIADGQPVPAAALRDAASRVPVPPVGVRAVWDGVDAGTASALLKDADAELTRDAPVLRASDWARTFRDGVRTAYEDRARALRARTALFVLAAVLADESAPAGAPPGAAPYLDAAADGLMAFAEASTWCWAPHDRHTAGRGEVVPDPADPFLDLGAAEVAALFAWSDHVLGDRLDERVPGLRRRLRYEVRQRVSTPFLRVRDWHWIGLDGDAHNWNPWIHSAVLAAALLLTDDDAERAELVTLVVRGLDHFVAVLPDDGGVDEGVAYWWQGACRLLESLDLLAAVGGPSLDARGLPVLAELLRYPHRMHWGGPWYVNVGDAPARPAAEQPWHVLFHWGLRLGDPAVTAHATARARARGVAAHQDDGLGRALDGLSAPDWQAALAAPPAARTTWLARDVWLPRVELLVARERAGRTEGLALAVKGGHNAERHNHLDVGSYWVALDGTPVVVDIGQPTYTAASFGPDRYQAWPLRSGWHNVPDPGAEQQPGEHHGAHGARADIGEHATAWTADLAPAYPEGLLARWRRTVRLVRQVGAEPAYVLVEDEPHEAPGAVRLHHVVAGHVLLTDGSARIDAGAGRTLRLTWDPRHLTATTEVRTLDDPLLHHSWGHRLTRLTLHTAAAPRVPLRLRIERATEA</sequence>
<evidence type="ECO:0000313" key="1">
    <source>
        <dbReference type="EMBL" id="CAG6396412.1"/>
    </source>
</evidence>
<proteinExistence type="predicted"/>
<dbReference type="EMBL" id="CAJSLV010000071">
    <property type="protein sequence ID" value="CAG6396412.1"/>
    <property type="molecule type" value="Genomic_DNA"/>
</dbReference>
<organism evidence="1 2">
    <name type="scientific">Actinacidiphila cocklensis</name>
    <dbReference type="NCBI Taxonomy" id="887465"/>
    <lineage>
        <taxon>Bacteria</taxon>
        <taxon>Bacillati</taxon>
        <taxon>Actinomycetota</taxon>
        <taxon>Actinomycetes</taxon>
        <taxon>Kitasatosporales</taxon>
        <taxon>Streptomycetaceae</taxon>
        <taxon>Actinacidiphila</taxon>
    </lineage>
</organism>